<dbReference type="PANTHER" id="PTHR11920:SF335">
    <property type="entry name" value="GUANYLATE CYCLASE"/>
    <property type="match status" value="1"/>
</dbReference>
<comment type="caution">
    <text evidence="9">The sequence shown here is derived from an EMBL/GenBank/DDBJ whole genome shotgun (WGS) entry which is preliminary data.</text>
</comment>
<dbReference type="Proteomes" id="UP000249239">
    <property type="component" value="Unassembled WGS sequence"/>
</dbReference>
<feature type="domain" description="Guanylate cyclase" evidence="8">
    <location>
        <begin position="127"/>
        <end position="259"/>
    </location>
</feature>
<evidence type="ECO:0000256" key="5">
    <source>
        <dbReference type="ARBA" id="ARBA00023136"/>
    </source>
</evidence>
<evidence type="ECO:0000256" key="4">
    <source>
        <dbReference type="ARBA" id="ARBA00022989"/>
    </source>
</evidence>
<gene>
    <name evidence="9" type="ORF">LX69_01831</name>
</gene>
<evidence type="ECO:0000259" key="8">
    <source>
        <dbReference type="PROSITE" id="PS50125"/>
    </source>
</evidence>
<evidence type="ECO:0000256" key="7">
    <source>
        <dbReference type="SAM" id="Phobius"/>
    </source>
</evidence>
<proteinExistence type="predicted"/>
<dbReference type="Gene3D" id="1.10.3210.10">
    <property type="entry name" value="Hypothetical protein af1432"/>
    <property type="match status" value="1"/>
</dbReference>
<accession>A0A2W7N984</accession>
<dbReference type="GO" id="GO:0000166">
    <property type="term" value="F:nucleotide binding"/>
    <property type="evidence" value="ECO:0007669"/>
    <property type="project" value="UniProtKB-KW"/>
</dbReference>
<dbReference type="CDD" id="cd07302">
    <property type="entry name" value="CHD"/>
    <property type="match status" value="1"/>
</dbReference>
<organism evidence="9 10">
    <name type="scientific">Breznakibacter xylanolyticus</name>
    <dbReference type="NCBI Taxonomy" id="990"/>
    <lineage>
        <taxon>Bacteria</taxon>
        <taxon>Pseudomonadati</taxon>
        <taxon>Bacteroidota</taxon>
        <taxon>Bacteroidia</taxon>
        <taxon>Marinilabiliales</taxon>
        <taxon>Marinilabiliaceae</taxon>
        <taxon>Breznakibacter</taxon>
    </lineage>
</organism>
<dbReference type="GO" id="GO:0004016">
    <property type="term" value="F:adenylate cyclase activity"/>
    <property type="evidence" value="ECO:0007669"/>
    <property type="project" value="UniProtKB-ARBA"/>
</dbReference>
<evidence type="ECO:0000256" key="6">
    <source>
        <dbReference type="ARBA" id="ARBA00023239"/>
    </source>
</evidence>
<dbReference type="InterPro" id="IPR029787">
    <property type="entry name" value="Nucleotide_cyclase"/>
</dbReference>
<keyword evidence="3" id="KW-0547">Nucleotide-binding</keyword>
<dbReference type="SMART" id="SM00044">
    <property type="entry name" value="CYCc"/>
    <property type="match status" value="1"/>
</dbReference>
<protein>
    <submittedName>
        <fullName evidence="9">Class 3 adenylate cyclase</fullName>
    </submittedName>
</protein>
<name>A0A2W7N984_9BACT</name>
<sequence>MKILLIHTFFCMQNLINQLLSNNAYKTEYYHPHNLLIKMFTPVQLTSLPFLAFTFAATTALTIIILIFLYKRFINRAIIQINHETRQTLELEYQKKLRIELLRKHNEQNQFTKEEHHTGSKKHDHVTVLFADIQGFTKIVEQLRPETLVDELDKFFLQFDEVAFKYHIEKIKTIGDAYMCAGGIPDKVRSNPIEVILVALEMQNFMKSAIHPSTMNGVSGVWELRIGIHTGSVISGKVGRTKNTFDIWGDTVNIASRMESSGIPGEINITGVTYQYVKDFFECQYRGKMPIKYKGETDMYFVKRLKQEYSADENGVLPNEACLIKLQHIRFSDLEDEFLSRLNIELPNSLYFHNVDHTINAIAQVEIIGRGEGIDEKDLLLLKSAALFHDAGYLHQYHNPKEYSLLIATEYLKKHHFADEQIHAISDLINSTRPGNTPTNKLEEIMTDANMHHLGRPDFYHQSEKLLKEMLANGIAISPAEWIQNQTRLIESHHFFTNTARKLRQVNKQHQLEKLKAIKF</sequence>
<evidence type="ECO:0000313" key="9">
    <source>
        <dbReference type="EMBL" id="PZX16761.1"/>
    </source>
</evidence>
<comment type="subcellular location">
    <subcellularLocation>
        <location evidence="1">Membrane</location>
    </subcellularLocation>
</comment>
<dbReference type="GO" id="GO:0035556">
    <property type="term" value="P:intracellular signal transduction"/>
    <property type="evidence" value="ECO:0007669"/>
    <property type="project" value="InterPro"/>
</dbReference>
<dbReference type="GO" id="GO:0009190">
    <property type="term" value="P:cyclic nucleotide biosynthetic process"/>
    <property type="evidence" value="ECO:0007669"/>
    <property type="project" value="InterPro"/>
</dbReference>
<keyword evidence="5 7" id="KW-0472">Membrane</keyword>
<dbReference type="Pfam" id="PF00211">
    <property type="entry name" value="Guanylate_cyc"/>
    <property type="match status" value="1"/>
</dbReference>
<keyword evidence="2 7" id="KW-0812">Transmembrane</keyword>
<keyword evidence="6" id="KW-0456">Lyase</keyword>
<evidence type="ECO:0000313" key="10">
    <source>
        <dbReference type="Proteomes" id="UP000249239"/>
    </source>
</evidence>
<dbReference type="SUPFAM" id="SSF55073">
    <property type="entry name" value="Nucleotide cyclase"/>
    <property type="match status" value="1"/>
</dbReference>
<keyword evidence="4 7" id="KW-1133">Transmembrane helix</keyword>
<dbReference type="SUPFAM" id="SSF109604">
    <property type="entry name" value="HD-domain/PDEase-like"/>
    <property type="match status" value="1"/>
</dbReference>
<dbReference type="PROSITE" id="PS50125">
    <property type="entry name" value="GUANYLATE_CYCLASE_2"/>
    <property type="match status" value="1"/>
</dbReference>
<dbReference type="PANTHER" id="PTHR11920">
    <property type="entry name" value="GUANYLYL CYCLASE"/>
    <property type="match status" value="1"/>
</dbReference>
<evidence type="ECO:0000256" key="1">
    <source>
        <dbReference type="ARBA" id="ARBA00004370"/>
    </source>
</evidence>
<dbReference type="AlphaFoldDB" id="A0A2W7N984"/>
<dbReference type="GO" id="GO:0016020">
    <property type="term" value="C:membrane"/>
    <property type="evidence" value="ECO:0007669"/>
    <property type="project" value="UniProtKB-SubCell"/>
</dbReference>
<feature type="transmembrane region" description="Helical" evidence="7">
    <location>
        <begin position="45"/>
        <end position="70"/>
    </location>
</feature>
<dbReference type="EMBL" id="QKZK01000012">
    <property type="protein sequence ID" value="PZX16761.1"/>
    <property type="molecule type" value="Genomic_DNA"/>
</dbReference>
<evidence type="ECO:0000256" key="3">
    <source>
        <dbReference type="ARBA" id="ARBA00022741"/>
    </source>
</evidence>
<dbReference type="InterPro" id="IPR001054">
    <property type="entry name" value="A/G_cyclase"/>
</dbReference>
<dbReference type="Gene3D" id="3.30.70.1230">
    <property type="entry name" value="Nucleotide cyclase"/>
    <property type="match status" value="1"/>
</dbReference>
<dbReference type="InterPro" id="IPR050401">
    <property type="entry name" value="Cyclic_nucleotide_synthase"/>
</dbReference>
<reference evidence="9 10" key="1">
    <citation type="submission" date="2018-06" db="EMBL/GenBank/DDBJ databases">
        <title>Genomic Encyclopedia of Archaeal and Bacterial Type Strains, Phase II (KMG-II): from individual species to whole genera.</title>
        <authorList>
            <person name="Goeker M."/>
        </authorList>
    </citation>
    <scope>NUCLEOTIDE SEQUENCE [LARGE SCALE GENOMIC DNA]</scope>
    <source>
        <strain evidence="9 10">DSM 6779</strain>
    </source>
</reference>
<evidence type="ECO:0000256" key="2">
    <source>
        <dbReference type="ARBA" id="ARBA00022692"/>
    </source>
</evidence>
<keyword evidence="10" id="KW-1185">Reference proteome</keyword>